<keyword evidence="2" id="KW-0677">Repeat</keyword>
<dbReference type="Gene3D" id="2.130.10.10">
    <property type="entry name" value="YVTN repeat-like/Quinoprotein amine dehydrogenase"/>
    <property type="match status" value="5"/>
</dbReference>
<dbReference type="Gene3D" id="3.40.50.300">
    <property type="entry name" value="P-loop containing nucleotide triphosphate hydrolases"/>
    <property type="match status" value="1"/>
</dbReference>
<dbReference type="InterPro" id="IPR019775">
    <property type="entry name" value="WD40_repeat_CS"/>
</dbReference>
<evidence type="ECO:0000256" key="2">
    <source>
        <dbReference type="ARBA" id="ARBA00022737"/>
    </source>
</evidence>
<dbReference type="Pfam" id="PF00400">
    <property type="entry name" value="WD40"/>
    <property type="match status" value="11"/>
</dbReference>
<evidence type="ECO:0000313" key="6">
    <source>
        <dbReference type="EMBL" id="CUA74504.1"/>
    </source>
</evidence>
<organism evidence="6 7">
    <name type="scientific">Rhizoctonia solani</name>
    <dbReference type="NCBI Taxonomy" id="456999"/>
    <lineage>
        <taxon>Eukaryota</taxon>
        <taxon>Fungi</taxon>
        <taxon>Dikarya</taxon>
        <taxon>Basidiomycota</taxon>
        <taxon>Agaricomycotina</taxon>
        <taxon>Agaricomycetes</taxon>
        <taxon>Cantharellales</taxon>
        <taxon>Ceratobasidiaceae</taxon>
        <taxon>Rhizoctonia</taxon>
    </lineage>
</organism>
<feature type="compositionally biased region" description="Polar residues" evidence="4">
    <location>
        <begin position="47"/>
        <end position="64"/>
    </location>
</feature>
<protein>
    <submittedName>
        <fullName evidence="6">Putative WD repeat-containing protein alr3466 [Nostoc sp, PCC 7120]</fullName>
    </submittedName>
</protein>
<feature type="repeat" description="WD" evidence="3">
    <location>
        <begin position="1088"/>
        <end position="1129"/>
    </location>
</feature>
<evidence type="ECO:0000256" key="3">
    <source>
        <dbReference type="PROSITE-ProRule" id="PRU00221"/>
    </source>
</evidence>
<dbReference type="InterPro" id="IPR020472">
    <property type="entry name" value="WD40_PAC1"/>
</dbReference>
<dbReference type="InterPro" id="IPR007111">
    <property type="entry name" value="NACHT_NTPase"/>
</dbReference>
<dbReference type="InterPro" id="IPR036322">
    <property type="entry name" value="WD40_repeat_dom_sf"/>
</dbReference>
<feature type="repeat" description="WD" evidence="3">
    <location>
        <begin position="1352"/>
        <end position="1386"/>
    </location>
</feature>
<name>A0A0K6G840_9AGAM</name>
<feature type="region of interest" description="Disordered" evidence="4">
    <location>
        <begin position="45"/>
        <end position="64"/>
    </location>
</feature>
<dbReference type="PROSITE" id="PS50082">
    <property type="entry name" value="WD_REPEATS_2"/>
    <property type="match status" value="11"/>
</dbReference>
<evidence type="ECO:0000313" key="7">
    <source>
        <dbReference type="Proteomes" id="UP000044841"/>
    </source>
</evidence>
<gene>
    <name evidence="6" type="ORF">RSOLAG22IIIB_11261</name>
</gene>
<dbReference type="InterPro" id="IPR050349">
    <property type="entry name" value="WD_LIS1/nudF_dynein_reg"/>
</dbReference>
<evidence type="ECO:0000256" key="1">
    <source>
        <dbReference type="ARBA" id="ARBA00022574"/>
    </source>
</evidence>
<dbReference type="PRINTS" id="PR00320">
    <property type="entry name" value="GPROTEINBRPT"/>
</dbReference>
<dbReference type="SUPFAM" id="SSF52540">
    <property type="entry name" value="P-loop containing nucleoside triphosphate hydrolases"/>
    <property type="match status" value="1"/>
</dbReference>
<evidence type="ECO:0000256" key="4">
    <source>
        <dbReference type="SAM" id="MobiDB-lite"/>
    </source>
</evidence>
<feature type="repeat" description="WD" evidence="3">
    <location>
        <begin position="1217"/>
        <end position="1258"/>
    </location>
</feature>
<feature type="repeat" description="WD" evidence="3">
    <location>
        <begin position="1303"/>
        <end position="1344"/>
    </location>
</feature>
<accession>A0A0K6G840</accession>
<dbReference type="InterPro" id="IPR027417">
    <property type="entry name" value="P-loop_NTPase"/>
</dbReference>
<dbReference type="PROSITE" id="PS00678">
    <property type="entry name" value="WD_REPEATS_1"/>
    <property type="match status" value="7"/>
</dbReference>
<feature type="repeat" description="WD" evidence="3">
    <location>
        <begin position="1174"/>
        <end position="1215"/>
    </location>
</feature>
<dbReference type="CDD" id="cd00200">
    <property type="entry name" value="WD40"/>
    <property type="match status" value="2"/>
</dbReference>
<feature type="domain" description="NACHT" evidence="5">
    <location>
        <begin position="301"/>
        <end position="446"/>
    </location>
</feature>
<dbReference type="PANTHER" id="PTHR44129">
    <property type="entry name" value="WD REPEAT-CONTAINING PROTEIN POP1"/>
    <property type="match status" value="1"/>
</dbReference>
<dbReference type="Proteomes" id="UP000044841">
    <property type="component" value="Unassembled WGS sequence"/>
</dbReference>
<feature type="repeat" description="WD" evidence="3">
    <location>
        <begin position="959"/>
        <end position="1000"/>
    </location>
</feature>
<reference evidence="6 7" key="1">
    <citation type="submission" date="2015-07" db="EMBL/GenBank/DDBJ databases">
        <authorList>
            <person name="Noorani M."/>
        </authorList>
    </citation>
    <scope>NUCLEOTIDE SEQUENCE [LARGE SCALE GENOMIC DNA]</scope>
    <source>
        <strain evidence="6">BBA 69670</strain>
    </source>
</reference>
<dbReference type="PROSITE" id="PS50837">
    <property type="entry name" value="NACHT"/>
    <property type="match status" value="1"/>
</dbReference>
<dbReference type="EMBL" id="CYGV01001452">
    <property type="protein sequence ID" value="CUA74504.1"/>
    <property type="molecule type" value="Genomic_DNA"/>
</dbReference>
<dbReference type="InterPro" id="IPR001680">
    <property type="entry name" value="WD40_rpt"/>
</dbReference>
<feature type="repeat" description="WD" evidence="3">
    <location>
        <begin position="1002"/>
        <end position="1043"/>
    </location>
</feature>
<dbReference type="PROSITE" id="PS50294">
    <property type="entry name" value="WD_REPEATS_REGION"/>
    <property type="match status" value="10"/>
</dbReference>
<feature type="repeat" description="WD" evidence="3">
    <location>
        <begin position="1387"/>
        <end position="1422"/>
    </location>
</feature>
<proteinExistence type="predicted"/>
<dbReference type="Pfam" id="PF24883">
    <property type="entry name" value="NPHP3_N"/>
    <property type="match status" value="1"/>
</dbReference>
<dbReference type="InterPro" id="IPR015943">
    <property type="entry name" value="WD40/YVTN_repeat-like_dom_sf"/>
</dbReference>
<feature type="repeat" description="WD" evidence="3">
    <location>
        <begin position="1140"/>
        <end position="1172"/>
    </location>
</feature>
<dbReference type="SMART" id="SM00320">
    <property type="entry name" value="WD40"/>
    <property type="match status" value="14"/>
</dbReference>
<feature type="repeat" description="WD" evidence="3">
    <location>
        <begin position="1045"/>
        <end position="1086"/>
    </location>
</feature>
<evidence type="ECO:0000259" key="5">
    <source>
        <dbReference type="PROSITE" id="PS50837"/>
    </source>
</evidence>
<dbReference type="InterPro" id="IPR056884">
    <property type="entry name" value="NPHP3-like_N"/>
</dbReference>
<dbReference type="SUPFAM" id="SSF50978">
    <property type="entry name" value="WD40 repeat-like"/>
    <property type="match status" value="3"/>
</dbReference>
<sequence>MPIVLSATVDDRYYRNVDQVYNMSLNSVKESISKSKDKWKKRLHIGSTKTSPLPSTQESPQVASSALPELVIPSSSVQDSSKIALDEEIQDPLTTSQAGDQPGKSDLVWPGVKALLAVLESSSKAFGPLKSAISGLNECIDIYENAGKEQEDFVELRQELEVLSKDLKIFVAEQKVSLMTDSVKQICSGIEAELSILKNKQSEKAGRRLFEMINRHEQVTTFSRRIQGYMQRLSLNANASILKAIDDLSMESRLTDMLPAKPAIYNSAESEELQRGACTPGTREPQIELVLNWARNQDAGQVCWMNGMAGTGKTTIAYSVCAALEESSALGASFFCSRTIQECRQVKNIIPTIAYQLARASMPFRSALVRTLESTPDAPTLALNVQYRKLIAEPLLEVEESLEQGFIVVIDALDECENEESLGQVLDLLVLSELNLSIRFLVSSRPEREIHARLAINARLVLHDLDSGSVKSDIEAYMRDKLKNIPLTDAHWPGLLERCGVLFIYASTTCRYIEQGHRMHNLDEAVATILGSAWMPIHRGGKNPIDDLYSTILTAAFDESKMDPNSRERMKGILETVICAQVPMSLQALAGLLDLKNADQANALLQSLRSVLNITPGTSLVTTLHASFPDYMLSRERSGEFYCAPEAKHSSLAKSCLQIIDRVEPKFNICGLTSSYLTDDEVNDLNDRVSKAISPGLLYASQYWSTHLGFGNFQDELVTAVYKFLSENLLLWMEVLNLTKHMRLGASIIQRAEKWCSVRPECHELVGIARDAGQFVSVYAANPVCQSTPHIYVSMLPFWPRSRPVSEVYKSKTRGLLIPTGSAIARRQLALIATWKVSTKVSSIGLSSDGTRIAAATENAVDIVDTSTGEGMFHLQDASTKRIAAIAMSPSSTQIAFGSRRGAYLLDLKTETARHLFKPDTAISSIVFSPNGSQFAIGLRNGNIHLYASQTGEIVCGLVEGHTDYVRALAFSPNGLFIASGSDDSTVRVWDVAHGQIIGSLLEGHTDIVLSISYSPDGTRLALASIDGTIRVWDPLTGQTLLGPLRGHSEWVYSVTFSPNGAFIASGSLDRAIRVYDAQSGQNILGPLQGHTNSVKSVIFSPDSTRLYSCSDDGTIRLWNVQDPSAPNSPQLAFPNDFRSVQYSPAGLRAVSASSDGSICIWDVQTGDMVLGPLRGHFKVVWAVDFSPDGVYIASASRDRTLRIWSAQDGGDIHGPMQGHTEWVRCVRFSPDGVFLVSGSDDHTVRIWDVATGLPTLEPFRGHSGIVLSVAFSPNGAQVVSGSDDCTIRVWDTNTGQIVIGPLQVHKTVVSSVEFCPDGSQIISGLYDGSIQMWDAQAGQLLYSWGRDHTAINSLSFSPDGLLVVSGSNNNTTRIWDAQNGRLLHTFHEHFRPVWSVWFSLDGSQVISCSSDGVIWIWKVSSRISYHHSNGLKGPNKTQIYVNSTLDTWSLNDYGWIVNTQQQRLVWVPEDLRVGLLRHPNDVVICKQGVLKLDFDGINIGKKWTECLSQ</sequence>
<keyword evidence="1 3" id="KW-0853">WD repeat</keyword>
<feature type="repeat" description="WD" evidence="3">
    <location>
        <begin position="1260"/>
        <end position="1301"/>
    </location>
</feature>
<keyword evidence="7" id="KW-1185">Reference proteome</keyword>